<reference evidence="2 3" key="1">
    <citation type="journal article" date="2015" name="Int. J. Syst. Evol. Microbiol.">
        <title>Winogradskyella litoriviva sp. nov., isolated from coastal seawater.</title>
        <authorList>
            <person name="Nedashkovskaya O.I."/>
            <person name="Kukhlevskiy A.D."/>
            <person name="Zhukova N.V."/>
            <person name="Kim S.J."/>
            <person name="Rhee S.K."/>
            <person name="Mikhailov V.V."/>
        </authorList>
    </citation>
    <scope>NUCLEOTIDE SEQUENCE [LARGE SCALE GENOMIC DNA]</scope>
    <source>
        <strain evidence="2 3">KMM6491</strain>
    </source>
</reference>
<name>A0ABX2E037_9FLAO</name>
<dbReference type="EMBL" id="JABRWQ010000001">
    <property type="protein sequence ID" value="NRD21871.1"/>
    <property type="molecule type" value="Genomic_DNA"/>
</dbReference>
<proteinExistence type="predicted"/>
<evidence type="ECO:0000313" key="3">
    <source>
        <dbReference type="Proteomes" id="UP000805085"/>
    </source>
</evidence>
<evidence type="ECO:0000256" key="1">
    <source>
        <dbReference type="SAM" id="SignalP"/>
    </source>
</evidence>
<dbReference type="RefSeq" id="WP_173299536.1">
    <property type="nucleotide sequence ID" value="NZ_JABRWQ010000001.1"/>
</dbReference>
<feature type="chain" id="PRO_5045107130" evidence="1">
    <location>
        <begin position="24"/>
        <end position="57"/>
    </location>
</feature>
<sequence>MKTLKFTLAIVAVLLLTISGVQPETVVNNSDESTIQSKSNFDLLATSKKKLDKPTNS</sequence>
<comment type="caution">
    <text evidence="2">The sequence shown here is derived from an EMBL/GenBank/DDBJ whole genome shotgun (WGS) entry which is preliminary data.</text>
</comment>
<evidence type="ECO:0000313" key="2">
    <source>
        <dbReference type="EMBL" id="NRD21871.1"/>
    </source>
</evidence>
<keyword evidence="1" id="KW-0732">Signal</keyword>
<organism evidence="2 3">
    <name type="scientific">Winogradskyella litoriviva</name>
    <dbReference type="NCBI Taxonomy" id="1220182"/>
    <lineage>
        <taxon>Bacteria</taxon>
        <taxon>Pseudomonadati</taxon>
        <taxon>Bacteroidota</taxon>
        <taxon>Flavobacteriia</taxon>
        <taxon>Flavobacteriales</taxon>
        <taxon>Flavobacteriaceae</taxon>
        <taxon>Winogradskyella</taxon>
    </lineage>
</organism>
<keyword evidence="3" id="KW-1185">Reference proteome</keyword>
<accession>A0ABX2E037</accession>
<gene>
    <name evidence="2" type="ORF">HNV10_01370</name>
</gene>
<feature type="signal peptide" evidence="1">
    <location>
        <begin position="1"/>
        <end position="23"/>
    </location>
</feature>
<dbReference type="Proteomes" id="UP000805085">
    <property type="component" value="Unassembled WGS sequence"/>
</dbReference>
<protein>
    <submittedName>
        <fullName evidence="2">Uncharacterized protein</fullName>
    </submittedName>
</protein>